<comment type="caution">
    <text evidence="1">The sequence shown here is derived from an EMBL/GenBank/DDBJ whole genome shotgun (WGS) entry which is preliminary data.</text>
</comment>
<dbReference type="Proteomes" id="UP000807342">
    <property type="component" value="Unassembled WGS sequence"/>
</dbReference>
<reference evidence="1" key="1">
    <citation type="submission" date="2020-11" db="EMBL/GenBank/DDBJ databases">
        <authorList>
            <consortium name="DOE Joint Genome Institute"/>
            <person name="Ahrendt S."/>
            <person name="Riley R."/>
            <person name="Andreopoulos W."/>
            <person name="Labutti K."/>
            <person name="Pangilinan J."/>
            <person name="Ruiz-Duenas F.J."/>
            <person name="Barrasa J.M."/>
            <person name="Sanchez-Garcia M."/>
            <person name="Camarero S."/>
            <person name="Miyauchi S."/>
            <person name="Serrano A."/>
            <person name="Linde D."/>
            <person name="Babiker R."/>
            <person name="Drula E."/>
            <person name="Ayuso-Fernandez I."/>
            <person name="Pacheco R."/>
            <person name="Padilla G."/>
            <person name="Ferreira P."/>
            <person name="Barriuso J."/>
            <person name="Kellner H."/>
            <person name="Castanera R."/>
            <person name="Alfaro M."/>
            <person name="Ramirez L."/>
            <person name="Pisabarro A.G."/>
            <person name="Kuo A."/>
            <person name="Tritt A."/>
            <person name="Lipzen A."/>
            <person name="He G."/>
            <person name="Yan M."/>
            <person name="Ng V."/>
            <person name="Cullen D."/>
            <person name="Martin F."/>
            <person name="Rosso M.-N."/>
            <person name="Henrissat B."/>
            <person name="Hibbett D."/>
            <person name="Martinez A.T."/>
            <person name="Grigoriev I.V."/>
        </authorList>
    </citation>
    <scope>NUCLEOTIDE SEQUENCE</scope>
    <source>
        <strain evidence="1">MF-IS2</strain>
    </source>
</reference>
<organism evidence="1 2">
    <name type="scientific">Macrolepiota fuliginosa MF-IS2</name>
    <dbReference type="NCBI Taxonomy" id="1400762"/>
    <lineage>
        <taxon>Eukaryota</taxon>
        <taxon>Fungi</taxon>
        <taxon>Dikarya</taxon>
        <taxon>Basidiomycota</taxon>
        <taxon>Agaricomycotina</taxon>
        <taxon>Agaricomycetes</taxon>
        <taxon>Agaricomycetidae</taxon>
        <taxon>Agaricales</taxon>
        <taxon>Agaricineae</taxon>
        <taxon>Agaricaceae</taxon>
        <taxon>Macrolepiota</taxon>
    </lineage>
</organism>
<evidence type="ECO:0000313" key="2">
    <source>
        <dbReference type="Proteomes" id="UP000807342"/>
    </source>
</evidence>
<protein>
    <submittedName>
        <fullName evidence="1">Uncharacterized protein</fullName>
    </submittedName>
</protein>
<accession>A0A9P6BZG4</accession>
<evidence type="ECO:0000313" key="1">
    <source>
        <dbReference type="EMBL" id="KAF9443530.1"/>
    </source>
</evidence>
<proteinExistence type="predicted"/>
<keyword evidence="2" id="KW-1185">Reference proteome</keyword>
<gene>
    <name evidence="1" type="ORF">P691DRAFT_406959</name>
</gene>
<dbReference type="EMBL" id="MU151463">
    <property type="protein sequence ID" value="KAF9443530.1"/>
    <property type="molecule type" value="Genomic_DNA"/>
</dbReference>
<dbReference type="AlphaFoldDB" id="A0A9P6BZG4"/>
<name>A0A9P6BZG4_9AGAR</name>
<sequence length="191" mass="21545">MSGVADERYPEEKRMRELYAPSRDFIPVRCDGKARNSFKSGIYAEAISIVKYGRLVALQVWIHRIFFLHCPWREDLPIENADGFPKLDSGSIDRTCDFVSGTFSQFVEICDSQPQGSIFVSSGALELVLLRLREPGGLSGRHTEGAGPESEVHWVRRYDITFATFGDHRYLLHDTNLGRQGLDMSGGKMTI</sequence>